<evidence type="ECO:0000256" key="1">
    <source>
        <dbReference type="SAM" id="Coils"/>
    </source>
</evidence>
<feature type="coiled-coil region" evidence="1">
    <location>
        <begin position="525"/>
        <end position="773"/>
    </location>
</feature>
<sequence>MWDVVLDVGDVLGYGCCANVLDFPYWHRFTESSPLCRTYSRTSLFQSNERSQKRGGKDHVPADAVVGPEAAGAAKAGADSSQEKKQLEEQRRQLEEQRRQMEERAKTVDQKSRTIEEKERTLQSLDQDLKKRKAKMDQLEQQLQRSGGSPDKRLAEMQKALESAEKELEKAKEASERSTAETERLLQLVQMTQEEQNSKEKQIRELQDALKAAQAKLKQAATAQQQEDNLKDELKGVTDMRSRKSDDRWNENLSKNETRNPSDKRTKDDRDETVITWKKDLEEKNKRIMELEEEMSTMKDLLDNKNQMDKFEYTRDTRNDDESWKKEVEAKNRRIVELEQVMASLENFLKEHTDTEGIRELEAIVERKNMRIDELEDTVAEFEDFLKENPDVKELHDLRQQVNVSERRIRELEDWIRRNDGTNVDGGIDRARIMELEEMVTHLEDYVRKHNVDVLKQKLQDRECRIEQLQGRVNTLEKELIKFERDLEGQKTFTESTKHRMKDSANDPIVISNDANKPKELERLISEKNVKIDELEKRIVESKDQMNDMQRDIARLEKELSEYEAEDIGVLKEEIRVRDERILQLEDEIDSLERAFNEGVDLEQIEELMNVISRKQDRERQFEKDIESKKNRIEELSEALRESVVIASDGERRFQREEKLKKNALERVAKLEQRIISLQTASALKCPTCKPLLSKLQTSEKMLQRLTEERSIQLEDLHQMKQEALKAAVSEKDAHLALLELSGIKTAQQADQADKLKAERKKLIDRLKREDERSIEMSLETSPLDSDTTIQVLAEILETSEDEEKKDADENEDCVDKTSSRKSEITTTNGDSCDHTTMDSRDRECK</sequence>
<feature type="coiled-coil region" evidence="1">
    <location>
        <begin position="452"/>
        <end position="486"/>
    </location>
</feature>
<name>A0A834K8H2_VESGE</name>
<accession>A0A834K8H2</accession>
<evidence type="ECO:0000256" key="2">
    <source>
        <dbReference type="SAM" id="MobiDB-lite"/>
    </source>
</evidence>
<keyword evidence="1" id="KW-0175">Coiled coil</keyword>
<dbReference type="AlphaFoldDB" id="A0A834K8H2"/>
<feature type="compositionally biased region" description="Low complexity" evidence="2">
    <location>
        <begin position="62"/>
        <end position="79"/>
    </location>
</feature>
<feature type="coiled-coil region" evidence="1">
    <location>
        <begin position="274"/>
        <end position="415"/>
    </location>
</feature>
<feature type="region of interest" description="Disordered" evidence="2">
    <location>
        <begin position="797"/>
        <end position="846"/>
    </location>
</feature>
<evidence type="ECO:0000313" key="4">
    <source>
        <dbReference type="Proteomes" id="UP000617340"/>
    </source>
</evidence>
<feature type="compositionally biased region" description="Low complexity" evidence="2">
    <location>
        <begin position="217"/>
        <end position="226"/>
    </location>
</feature>
<feature type="region of interest" description="Disordered" evidence="2">
    <location>
        <begin position="217"/>
        <end position="271"/>
    </location>
</feature>
<dbReference type="Pfam" id="PF10174">
    <property type="entry name" value="Cast"/>
    <property type="match status" value="1"/>
</dbReference>
<feature type="compositionally biased region" description="Basic and acidic residues" evidence="2">
    <location>
        <begin position="81"/>
        <end position="121"/>
    </location>
</feature>
<dbReference type="Proteomes" id="UP000617340">
    <property type="component" value="Unassembled WGS sequence"/>
</dbReference>
<keyword evidence="4" id="KW-1185">Reference proteome</keyword>
<feature type="compositionally biased region" description="Basic and acidic residues" evidence="2">
    <location>
        <begin position="162"/>
        <end position="184"/>
    </location>
</feature>
<proteinExistence type="predicted"/>
<protein>
    <submittedName>
        <fullName evidence="3">Uncharacterized protein</fullName>
    </submittedName>
</protein>
<dbReference type="InterPro" id="IPR019323">
    <property type="entry name" value="ELKS/CAST"/>
</dbReference>
<dbReference type="EMBL" id="JACSDZ010000006">
    <property type="protein sequence ID" value="KAF7401322.1"/>
    <property type="molecule type" value="Genomic_DNA"/>
</dbReference>
<evidence type="ECO:0000313" key="3">
    <source>
        <dbReference type="EMBL" id="KAF7401322.1"/>
    </source>
</evidence>
<reference evidence="3" key="1">
    <citation type="journal article" date="2020" name="G3 (Bethesda)">
        <title>High-Quality Assemblies for Three Invasive Social Wasps from the &lt;i&gt;Vespula&lt;/i&gt; Genus.</title>
        <authorList>
            <person name="Harrop T.W.R."/>
            <person name="Guhlin J."/>
            <person name="McLaughlin G.M."/>
            <person name="Permina E."/>
            <person name="Stockwell P."/>
            <person name="Gilligan J."/>
            <person name="Le Lec M.F."/>
            <person name="Gruber M.A.M."/>
            <person name="Quinn O."/>
            <person name="Lovegrove M."/>
            <person name="Duncan E.J."/>
            <person name="Remnant E.J."/>
            <person name="Van Eeckhoven J."/>
            <person name="Graham B."/>
            <person name="Knapp R.A."/>
            <person name="Langford K.W."/>
            <person name="Kronenberg Z."/>
            <person name="Press M.O."/>
            <person name="Eacker S.M."/>
            <person name="Wilson-Rankin E.E."/>
            <person name="Purcell J."/>
            <person name="Lester P.J."/>
            <person name="Dearden P.K."/>
        </authorList>
    </citation>
    <scope>NUCLEOTIDE SEQUENCE</scope>
    <source>
        <strain evidence="3">Linc-1</strain>
    </source>
</reference>
<dbReference type="SUPFAM" id="SSF161270">
    <property type="entry name" value="PspA lactotransferrin-binding region"/>
    <property type="match status" value="1"/>
</dbReference>
<comment type="caution">
    <text evidence="3">The sequence shown here is derived from an EMBL/GenBank/DDBJ whole genome shotgun (WGS) entry which is preliminary data.</text>
</comment>
<feature type="compositionally biased region" description="Basic and acidic residues" evidence="2">
    <location>
        <begin position="228"/>
        <end position="271"/>
    </location>
</feature>
<feature type="compositionally biased region" description="Basic and acidic residues" evidence="2">
    <location>
        <begin position="803"/>
        <end position="824"/>
    </location>
</feature>
<gene>
    <name evidence="3" type="ORF">HZH68_007142</name>
</gene>
<organism evidence="3 4">
    <name type="scientific">Vespula germanica</name>
    <name type="common">German yellow jacket</name>
    <name type="synonym">Paravespula germanica</name>
    <dbReference type="NCBI Taxonomy" id="30212"/>
    <lineage>
        <taxon>Eukaryota</taxon>
        <taxon>Metazoa</taxon>
        <taxon>Ecdysozoa</taxon>
        <taxon>Arthropoda</taxon>
        <taxon>Hexapoda</taxon>
        <taxon>Insecta</taxon>
        <taxon>Pterygota</taxon>
        <taxon>Neoptera</taxon>
        <taxon>Endopterygota</taxon>
        <taxon>Hymenoptera</taxon>
        <taxon>Apocrita</taxon>
        <taxon>Aculeata</taxon>
        <taxon>Vespoidea</taxon>
        <taxon>Vespidae</taxon>
        <taxon>Vespinae</taxon>
        <taxon>Vespula</taxon>
    </lineage>
</organism>
<feature type="compositionally biased region" description="Basic and acidic residues" evidence="2">
    <location>
        <begin position="50"/>
        <end position="61"/>
    </location>
</feature>
<feature type="compositionally biased region" description="Basic and acidic residues" evidence="2">
    <location>
        <begin position="832"/>
        <end position="846"/>
    </location>
</feature>
<feature type="region of interest" description="Disordered" evidence="2">
    <location>
        <begin position="46"/>
        <end position="203"/>
    </location>
</feature>